<evidence type="ECO:0000256" key="3">
    <source>
        <dbReference type="ARBA" id="ARBA00022692"/>
    </source>
</evidence>
<sequence length="475" mass="50571">MIRPHESSPLLPLRDRKTVDRRAELVALLSLAAHVVATTTLEFLPGFTSTILAGHLQSPRTKELVDAATLSTMFTNMSAYSVGLGLSSAMDTLASQAFGAGRLDRIGLHFQSGLFVLAGCLPPLLVANFYTASVLIWLRQDPTVAALAQDFSRYNLIGIPGLLLYELCRKALQAQGVVVPVIVVSLIGNAIHLGAGYTLAYHTSWGFLGIAISRSVANLAMLGLIGLYFVARPASLSRWWRGWQPGVAIRHVPLFLRLGVPGMLMMVMEWWAFEILSLMAGVLPHRVVAISAQAVQLNVVSMVYMLLLGFSVATNIRVGNHLGANAPIKARCAATLGAGSVALLAVFLGSTIALGHSVIPPFFVNDPTTVASASRVLLAWAPFEIAEGLNCVLQGIFRGAGEQAIAARTNLWSFYGVALPSAFLLGCSLGWGVEGLWVGYGIGISTSALTLGATMKRWNWLALASAAQQRTAPAT</sequence>
<accession>A0AAD5M0M0</accession>
<organism evidence="7 8">
    <name type="scientific">Pythium insidiosum</name>
    <name type="common">Pythiosis disease agent</name>
    <dbReference type="NCBI Taxonomy" id="114742"/>
    <lineage>
        <taxon>Eukaryota</taxon>
        <taxon>Sar</taxon>
        <taxon>Stramenopiles</taxon>
        <taxon>Oomycota</taxon>
        <taxon>Peronosporomycetes</taxon>
        <taxon>Pythiales</taxon>
        <taxon>Pythiaceae</taxon>
        <taxon>Pythium</taxon>
    </lineage>
</organism>
<dbReference type="GO" id="GO:0016020">
    <property type="term" value="C:membrane"/>
    <property type="evidence" value="ECO:0007669"/>
    <property type="project" value="UniProtKB-SubCell"/>
</dbReference>
<feature type="transmembrane region" description="Helical" evidence="6">
    <location>
        <begin position="252"/>
        <end position="273"/>
    </location>
</feature>
<reference evidence="7" key="1">
    <citation type="submission" date="2021-12" db="EMBL/GenBank/DDBJ databases">
        <title>Prjna785345.</title>
        <authorList>
            <person name="Rujirawat T."/>
            <person name="Krajaejun T."/>
        </authorList>
    </citation>
    <scope>NUCLEOTIDE SEQUENCE</scope>
    <source>
        <strain evidence="7">Pi057C3</strain>
    </source>
</reference>
<dbReference type="InterPro" id="IPR002528">
    <property type="entry name" value="MATE_fam"/>
</dbReference>
<keyword evidence="5 6" id="KW-0472">Membrane</keyword>
<evidence type="ECO:0000256" key="2">
    <source>
        <dbReference type="ARBA" id="ARBA00010199"/>
    </source>
</evidence>
<comment type="similarity">
    <text evidence="2">Belongs to the multi antimicrobial extrusion (MATE) (TC 2.A.66.1) family.</text>
</comment>
<proteinExistence type="inferred from homology"/>
<evidence type="ECO:0000313" key="8">
    <source>
        <dbReference type="Proteomes" id="UP001209570"/>
    </source>
</evidence>
<feature type="transmembrane region" description="Helical" evidence="6">
    <location>
        <begin position="177"/>
        <end position="199"/>
    </location>
</feature>
<dbReference type="GO" id="GO:1990961">
    <property type="term" value="P:xenobiotic detoxification by transmembrane export across the plasma membrane"/>
    <property type="evidence" value="ECO:0007669"/>
    <property type="project" value="InterPro"/>
</dbReference>
<dbReference type="CDD" id="cd13132">
    <property type="entry name" value="MATE_eukaryotic"/>
    <property type="match status" value="1"/>
</dbReference>
<feature type="transmembrane region" description="Helical" evidence="6">
    <location>
        <begin position="293"/>
        <end position="313"/>
    </location>
</feature>
<evidence type="ECO:0008006" key="9">
    <source>
        <dbReference type="Google" id="ProtNLM"/>
    </source>
</evidence>
<dbReference type="GO" id="GO:0015297">
    <property type="term" value="F:antiporter activity"/>
    <property type="evidence" value="ECO:0007669"/>
    <property type="project" value="InterPro"/>
</dbReference>
<evidence type="ECO:0000256" key="6">
    <source>
        <dbReference type="SAM" id="Phobius"/>
    </source>
</evidence>
<evidence type="ECO:0000313" key="7">
    <source>
        <dbReference type="EMBL" id="KAJ0398091.1"/>
    </source>
</evidence>
<protein>
    <recommendedName>
        <fullName evidence="9">Multidrug/Oligosaccharidyl-lipid/Polysaccharide (MOP) Flippase Superfamily</fullName>
    </recommendedName>
</protein>
<feature type="transmembrane region" description="Helical" evidence="6">
    <location>
        <begin position="25"/>
        <end position="47"/>
    </location>
</feature>
<comment type="subcellular location">
    <subcellularLocation>
        <location evidence="1">Membrane</location>
        <topology evidence="1">Multi-pass membrane protein</topology>
    </subcellularLocation>
</comment>
<name>A0AAD5M0M0_PYTIN</name>
<dbReference type="EMBL" id="JAKCXM010000228">
    <property type="protein sequence ID" value="KAJ0398091.1"/>
    <property type="molecule type" value="Genomic_DNA"/>
</dbReference>
<dbReference type="NCBIfam" id="TIGR00797">
    <property type="entry name" value="matE"/>
    <property type="match status" value="1"/>
</dbReference>
<feature type="transmembrane region" description="Helical" evidence="6">
    <location>
        <begin position="334"/>
        <end position="359"/>
    </location>
</feature>
<keyword evidence="3 6" id="KW-0812">Transmembrane</keyword>
<dbReference type="Proteomes" id="UP001209570">
    <property type="component" value="Unassembled WGS sequence"/>
</dbReference>
<gene>
    <name evidence="7" type="ORF">P43SY_001181</name>
</gene>
<evidence type="ECO:0000256" key="4">
    <source>
        <dbReference type="ARBA" id="ARBA00022989"/>
    </source>
</evidence>
<dbReference type="PANTHER" id="PTHR11206">
    <property type="entry name" value="MULTIDRUG RESISTANCE PROTEIN"/>
    <property type="match status" value="1"/>
</dbReference>
<dbReference type="AlphaFoldDB" id="A0AAD5M0M0"/>
<comment type="caution">
    <text evidence="7">The sequence shown here is derived from an EMBL/GenBank/DDBJ whole genome shotgun (WGS) entry which is preliminary data.</text>
</comment>
<dbReference type="Pfam" id="PF01554">
    <property type="entry name" value="MatE"/>
    <property type="match status" value="2"/>
</dbReference>
<feature type="transmembrane region" description="Helical" evidence="6">
    <location>
        <begin position="437"/>
        <end position="455"/>
    </location>
</feature>
<evidence type="ECO:0000256" key="1">
    <source>
        <dbReference type="ARBA" id="ARBA00004141"/>
    </source>
</evidence>
<feature type="transmembrane region" description="Helical" evidence="6">
    <location>
        <begin position="205"/>
        <end position="231"/>
    </location>
</feature>
<keyword evidence="8" id="KW-1185">Reference proteome</keyword>
<feature type="transmembrane region" description="Helical" evidence="6">
    <location>
        <begin position="379"/>
        <end position="400"/>
    </location>
</feature>
<dbReference type="InterPro" id="IPR045069">
    <property type="entry name" value="MATE_euk"/>
</dbReference>
<feature type="transmembrane region" description="Helical" evidence="6">
    <location>
        <begin position="114"/>
        <end position="138"/>
    </location>
</feature>
<feature type="transmembrane region" description="Helical" evidence="6">
    <location>
        <begin position="412"/>
        <end position="431"/>
    </location>
</feature>
<dbReference type="GO" id="GO:0042910">
    <property type="term" value="F:xenobiotic transmembrane transporter activity"/>
    <property type="evidence" value="ECO:0007669"/>
    <property type="project" value="InterPro"/>
</dbReference>
<keyword evidence="4 6" id="KW-1133">Transmembrane helix</keyword>
<evidence type="ECO:0000256" key="5">
    <source>
        <dbReference type="ARBA" id="ARBA00023136"/>
    </source>
</evidence>